<evidence type="ECO:0000256" key="6">
    <source>
        <dbReference type="SAM" id="Phobius"/>
    </source>
</evidence>
<evidence type="ECO:0000256" key="3">
    <source>
        <dbReference type="ARBA" id="ARBA00022989"/>
    </source>
</evidence>
<feature type="region of interest" description="Disordered" evidence="5">
    <location>
        <begin position="1"/>
        <end position="23"/>
    </location>
</feature>
<proteinExistence type="predicted"/>
<dbReference type="Gene3D" id="1.10.287.70">
    <property type="match status" value="2"/>
</dbReference>
<comment type="subcellular location">
    <subcellularLocation>
        <location evidence="1">Membrane</location>
        <topology evidence="1">Multi-pass membrane protein</topology>
    </subcellularLocation>
</comment>
<dbReference type="Pfam" id="PF00520">
    <property type="entry name" value="Ion_trans"/>
    <property type="match status" value="2"/>
</dbReference>
<feature type="transmembrane region" description="Helical" evidence="6">
    <location>
        <begin position="301"/>
        <end position="326"/>
    </location>
</feature>
<evidence type="ECO:0000313" key="9">
    <source>
        <dbReference type="Proteomes" id="UP001217089"/>
    </source>
</evidence>
<feature type="region of interest" description="Disordered" evidence="5">
    <location>
        <begin position="46"/>
        <end position="66"/>
    </location>
</feature>
<dbReference type="PANTHER" id="PTHR46726">
    <property type="entry name" value="TWO PORE CHANNEL 3"/>
    <property type="match status" value="1"/>
</dbReference>
<feature type="transmembrane region" description="Helical" evidence="6">
    <location>
        <begin position="412"/>
        <end position="438"/>
    </location>
</feature>
<sequence length="622" mass="72290">MLLKRDPMATEESVPTVEGPAPTIDIEVIGDTSTDLDHHTPDVVQVPQAAQKSKDGSRNLSNIDDTKIEVEENEVKDDVKNVNKTKKSLSKHSSREHLDEKEIQEEDVILAATLVQDAKEGRNFDFKTEPGYVRSYNLFHRFYLRWLLYFFIMIDLLLALVEKPTKPGWEIPYWGSMLIEVVCLVYFSFRFGHSMHFTKRGVFWRDTKNILILVIIIIRRAFRNIRRTVPEILNVLILFLLSVLLFALLALKLFTQRSNLEYPGGDKYFRNYFDSIWDLYVLVTTANNPDVMMPAYDENNWFALFFVIYLIICLYIFMSIVLAAIYNNYRKNLKNEIKAAVYMKRRKLAQAFEILKTERARQFVITYHTWNQLMKIVTPSKSYKEFSTLDSLLVLRVVRLIKIFGSIQRFKVILMTIINIGPSIITYGGVIFIFYYIFAIIGMEVFHGLIKFYGYDNASIPFCGNEALKGTAFVRNHYCNNNFNDILRSFVVLFDLMVVNQWHDILLIDKLIIHCTSYLINMLVIPLNLFYLKIMSSLILQIITIKEDVPDDQDDESDTDSLPDLSKIEGLRFHLKKKNSKKVEVLLQQMFEGEIDPEDEGPEAGMEIPVKRPRTITLDTVA</sequence>
<evidence type="ECO:0000259" key="7">
    <source>
        <dbReference type="Pfam" id="PF00520"/>
    </source>
</evidence>
<keyword evidence="4 6" id="KW-0472">Membrane</keyword>
<feature type="transmembrane region" description="Helical" evidence="6">
    <location>
        <begin position="142"/>
        <end position="161"/>
    </location>
</feature>
<dbReference type="InterPro" id="IPR005821">
    <property type="entry name" value="Ion_trans_dom"/>
</dbReference>
<feature type="transmembrane region" description="Helical" evidence="6">
    <location>
        <begin position="173"/>
        <end position="191"/>
    </location>
</feature>
<evidence type="ECO:0000256" key="5">
    <source>
        <dbReference type="SAM" id="MobiDB-lite"/>
    </source>
</evidence>
<evidence type="ECO:0000313" key="8">
    <source>
        <dbReference type="EMBL" id="KAJ8308034.1"/>
    </source>
</evidence>
<reference evidence="8 9" key="1">
    <citation type="submission" date="2022-12" db="EMBL/GenBank/DDBJ databases">
        <title>Chromosome-level genome of Tegillarca granosa.</title>
        <authorList>
            <person name="Kim J."/>
        </authorList>
    </citation>
    <scope>NUCLEOTIDE SEQUENCE [LARGE SCALE GENOMIC DNA]</scope>
    <source>
        <strain evidence="8">Teg-2019</strain>
        <tissue evidence="8">Adductor muscle</tissue>
    </source>
</reference>
<organism evidence="8 9">
    <name type="scientific">Tegillarca granosa</name>
    <name type="common">Malaysian cockle</name>
    <name type="synonym">Anadara granosa</name>
    <dbReference type="NCBI Taxonomy" id="220873"/>
    <lineage>
        <taxon>Eukaryota</taxon>
        <taxon>Metazoa</taxon>
        <taxon>Spiralia</taxon>
        <taxon>Lophotrochozoa</taxon>
        <taxon>Mollusca</taxon>
        <taxon>Bivalvia</taxon>
        <taxon>Autobranchia</taxon>
        <taxon>Pteriomorphia</taxon>
        <taxon>Arcoida</taxon>
        <taxon>Arcoidea</taxon>
        <taxon>Arcidae</taxon>
        <taxon>Tegillarca</taxon>
    </lineage>
</organism>
<evidence type="ECO:0000256" key="2">
    <source>
        <dbReference type="ARBA" id="ARBA00022692"/>
    </source>
</evidence>
<dbReference type="SUPFAM" id="SSF81324">
    <property type="entry name" value="Voltage-gated potassium channels"/>
    <property type="match status" value="1"/>
</dbReference>
<feature type="domain" description="Ion transport" evidence="7">
    <location>
        <begin position="379"/>
        <end position="507"/>
    </location>
</feature>
<feature type="transmembrane region" description="Helical" evidence="6">
    <location>
        <begin position="232"/>
        <end position="254"/>
    </location>
</feature>
<accession>A0ABQ9ES40</accession>
<keyword evidence="2 6" id="KW-0812">Transmembrane</keyword>
<protein>
    <recommendedName>
        <fullName evidence="7">Ion transport domain-containing protein</fullName>
    </recommendedName>
</protein>
<dbReference type="Proteomes" id="UP001217089">
    <property type="component" value="Unassembled WGS sequence"/>
</dbReference>
<evidence type="ECO:0000256" key="4">
    <source>
        <dbReference type="ARBA" id="ARBA00023136"/>
    </source>
</evidence>
<keyword evidence="9" id="KW-1185">Reference proteome</keyword>
<comment type="caution">
    <text evidence="8">The sequence shown here is derived from an EMBL/GenBank/DDBJ whole genome shotgun (WGS) entry which is preliminary data.</text>
</comment>
<feature type="domain" description="Ion transport" evidence="7">
    <location>
        <begin position="225"/>
        <end position="331"/>
    </location>
</feature>
<keyword evidence="3 6" id="KW-1133">Transmembrane helix</keyword>
<gene>
    <name evidence="8" type="ORF">KUTeg_012908</name>
</gene>
<name>A0ABQ9ES40_TEGGR</name>
<dbReference type="EMBL" id="JARBDR010000657">
    <property type="protein sequence ID" value="KAJ8308034.1"/>
    <property type="molecule type" value="Genomic_DNA"/>
</dbReference>
<evidence type="ECO:0000256" key="1">
    <source>
        <dbReference type="ARBA" id="ARBA00004141"/>
    </source>
</evidence>
<dbReference type="PANTHER" id="PTHR46726:SF1">
    <property type="entry name" value="TWO-PORE CALCIUM CHANNEL 3"/>
    <property type="match status" value="1"/>
</dbReference>